<feature type="DNA-binding region" description="H-T-H motif" evidence="2">
    <location>
        <begin position="37"/>
        <end position="56"/>
    </location>
</feature>
<organism evidence="4 5">
    <name type="scientific">Clostridium porci</name>
    <dbReference type="NCBI Taxonomy" id="2605778"/>
    <lineage>
        <taxon>Bacteria</taxon>
        <taxon>Bacillati</taxon>
        <taxon>Bacillota</taxon>
        <taxon>Clostridia</taxon>
        <taxon>Eubacteriales</taxon>
        <taxon>Clostridiaceae</taxon>
        <taxon>Clostridium</taxon>
    </lineage>
</organism>
<dbReference type="PROSITE" id="PS50977">
    <property type="entry name" value="HTH_TETR_2"/>
    <property type="match status" value="1"/>
</dbReference>
<dbReference type="InterPro" id="IPR001647">
    <property type="entry name" value="HTH_TetR"/>
</dbReference>
<dbReference type="EMBL" id="VUMD01000022">
    <property type="protein sequence ID" value="MSS38300.1"/>
    <property type="molecule type" value="Genomic_DNA"/>
</dbReference>
<proteinExistence type="predicted"/>
<dbReference type="SUPFAM" id="SSF46689">
    <property type="entry name" value="Homeodomain-like"/>
    <property type="match status" value="1"/>
</dbReference>
<evidence type="ECO:0000256" key="1">
    <source>
        <dbReference type="ARBA" id="ARBA00023125"/>
    </source>
</evidence>
<dbReference type="GO" id="GO:0003677">
    <property type="term" value="F:DNA binding"/>
    <property type="evidence" value="ECO:0007669"/>
    <property type="project" value="UniProtKB-UniRule"/>
</dbReference>
<feature type="domain" description="HTH tetR-type" evidence="3">
    <location>
        <begin position="14"/>
        <end position="74"/>
    </location>
</feature>
<dbReference type="AlphaFoldDB" id="A0A7X2NP46"/>
<sequence length="234" mass="27378">MNNSFTERRSIRMNDRIKAIADAATYLFLQQGYSKTQISHIAKAVGVSVGTIYLDFTGKKEIMHFVLKCTLDPNFINREFDRPITDDLFIGLENDIVEVFEKTGDDFSKHLTNHAENYNLEELISDAFDILSKYAVGCLFIEKNQFDFKFLAEHYKRYRKRFLETMTQYMAAFIERGTVRPLEHLELSTTLIIEILSWWAMDIRYTSFETQNIPLELSKELCLDNIISAYQCKN</sequence>
<name>A0A7X2NP46_9CLOT</name>
<gene>
    <name evidence="4" type="ORF">FYJ39_17625</name>
</gene>
<comment type="caution">
    <text evidence="4">The sequence shown here is derived from an EMBL/GenBank/DDBJ whole genome shotgun (WGS) entry which is preliminary data.</text>
</comment>
<evidence type="ECO:0000259" key="3">
    <source>
        <dbReference type="PROSITE" id="PS50977"/>
    </source>
</evidence>
<dbReference type="PRINTS" id="PR00455">
    <property type="entry name" value="HTHTETR"/>
</dbReference>
<dbReference type="InterPro" id="IPR050624">
    <property type="entry name" value="HTH-type_Tx_Regulator"/>
</dbReference>
<dbReference type="Pfam" id="PF00440">
    <property type="entry name" value="TetR_N"/>
    <property type="match status" value="1"/>
</dbReference>
<reference evidence="4 5" key="1">
    <citation type="submission" date="2019-08" db="EMBL/GenBank/DDBJ databases">
        <title>In-depth cultivation of the pig gut microbiome towards novel bacterial diversity and tailored functional studies.</title>
        <authorList>
            <person name="Wylensek D."/>
            <person name="Hitch T.C.A."/>
            <person name="Clavel T."/>
        </authorList>
    </citation>
    <scope>NUCLEOTIDE SEQUENCE [LARGE SCALE GENOMIC DNA]</scope>
    <source>
        <strain evidence="4 5">WCA-389-WT-23D1</strain>
    </source>
</reference>
<protein>
    <submittedName>
        <fullName evidence="4">TetR/AcrR family transcriptional regulator</fullName>
    </submittedName>
</protein>
<dbReference type="PANTHER" id="PTHR43479">
    <property type="entry name" value="ACREF/ENVCD OPERON REPRESSOR-RELATED"/>
    <property type="match status" value="1"/>
</dbReference>
<evidence type="ECO:0000256" key="2">
    <source>
        <dbReference type="PROSITE-ProRule" id="PRU00335"/>
    </source>
</evidence>
<dbReference type="Proteomes" id="UP000429958">
    <property type="component" value="Unassembled WGS sequence"/>
</dbReference>
<evidence type="ECO:0000313" key="4">
    <source>
        <dbReference type="EMBL" id="MSS38300.1"/>
    </source>
</evidence>
<dbReference type="Gene3D" id="1.10.357.10">
    <property type="entry name" value="Tetracycline Repressor, domain 2"/>
    <property type="match status" value="1"/>
</dbReference>
<keyword evidence="1 2" id="KW-0238">DNA-binding</keyword>
<keyword evidence="5" id="KW-1185">Reference proteome</keyword>
<dbReference type="InterPro" id="IPR009057">
    <property type="entry name" value="Homeodomain-like_sf"/>
</dbReference>
<dbReference type="PANTHER" id="PTHR43479:SF11">
    <property type="entry name" value="ACREF_ENVCD OPERON REPRESSOR-RELATED"/>
    <property type="match status" value="1"/>
</dbReference>
<evidence type="ECO:0000313" key="5">
    <source>
        <dbReference type="Proteomes" id="UP000429958"/>
    </source>
</evidence>
<accession>A0A7X2NP46</accession>